<dbReference type="Proteomes" id="UP000183760">
    <property type="component" value="Unassembled WGS sequence"/>
</dbReference>
<dbReference type="RefSeq" id="WP_074956474.1">
    <property type="nucleotide sequence ID" value="NZ_BJXR01000027.1"/>
</dbReference>
<evidence type="ECO:0000256" key="1">
    <source>
        <dbReference type="SAM" id="MobiDB-lite"/>
    </source>
</evidence>
<dbReference type="EMBL" id="FOIB01000006">
    <property type="protein sequence ID" value="SEU23045.1"/>
    <property type="molecule type" value="Genomic_DNA"/>
</dbReference>
<dbReference type="EMBL" id="BJXR01000027">
    <property type="protein sequence ID" value="GEN08096.1"/>
    <property type="molecule type" value="Genomic_DNA"/>
</dbReference>
<evidence type="ECO:0000313" key="5">
    <source>
        <dbReference type="Proteomes" id="UP000321514"/>
    </source>
</evidence>
<name>A0A511T1S6_MYXFU</name>
<evidence type="ECO:0000313" key="3">
    <source>
        <dbReference type="EMBL" id="SEU23045.1"/>
    </source>
</evidence>
<reference evidence="2 5" key="2">
    <citation type="submission" date="2019-07" db="EMBL/GenBank/DDBJ databases">
        <title>Whole genome shotgun sequence of Myxococcus fulvus NBRC 100333.</title>
        <authorList>
            <person name="Hosoyama A."/>
            <person name="Uohara A."/>
            <person name="Ohji S."/>
            <person name="Ichikawa N."/>
        </authorList>
    </citation>
    <scope>NUCLEOTIDE SEQUENCE [LARGE SCALE GENOMIC DNA]</scope>
    <source>
        <strain evidence="2 5">NBRC 100333</strain>
    </source>
</reference>
<feature type="region of interest" description="Disordered" evidence="1">
    <location>
        <begin position="40"/>
        <end position="61"/>
    </location>
</feature>
<dbReference type="Proteomes" id="UP000321514">
    <property type="component" value="Unassembled WGS sequence"/>
</dbReference>
<feature type="compositionally biased region" description="Acidic residues" evidence="1">
    <location>
        <begin position="51"/>
        <end position="61"/>
    </location>
</feature>
<reference evidence="3 4" key="1">
    <citation type="submission" date="2016-10" db="EMBL/GenBank/DDBJ databases">
        <authorList>
            <person name="Varghese N."/>
            <person name="Submissions S."/>
        </authorList>
    </citation>
    <scope>NUCLEOTIDE SEQUENCE [LARGE SCALE GENOMIC DNA]</scope>
    <source>
        <strain evidence="3 4">DSM 16525</strain>
    </source>
</reference>
<dbReference type="AlphaFoldDB" id="A0A511T1S6"/>
<comment type="caution">
    <text evidence="2">The sequence shown here is derived from an EMBL/GenBank/DDBJ whole genome shotgun (WGS) entry which is preliminary data.</text>
</comment>
<gene>
    <name evidence="2" type="ORF">MFU01_31330</name>
    <name evidence="3" type="ORF">SAMN05443572_106482</name>
</gene>
<accession>A0A511T1S6</accession>
<evidence type="ECO:0000313" key="4">
    <source>
        <dbReference type="Proteomes" id="UP000183760"/>
    </source>
</evidence>
<sequence length="61" mass="6396">MKLFGKFESLDDSKFQTLENEELEAVTGGKAAPAGCTLDTFTVTPRGGSNDGDDSYSGECG</sequence>
<proteinExistence type="predicted"/>
<protein>
    <submittedName>
        <fullName evidence="3">Bacteriocin-type signal sequence-containing protein</fullName>
    </submittedName>
</protein>
<keyword evidence="4" id="KW-1185">Reference proteome</keyword>
<evidence type="ECO:0000313" key="2">
    <source>
        <dbReference type="EMBL" id="GEN08096.1"/>
    </source>
</evidence>
<organism evidence="2 5">
    <name type="scientific">Myxococcus fulvus</name>
    <dbReference type="NCBI Taxonomy" id="33"/>
    <lineage>
        <taxon>Bacteria</taxon>
        <taxon>Pseudomonadati</taxon>
        <taxon>Myxococcota</taxon>
        <taxon>Myxococcia</taxon>
        <taxon>Myxococcales</taxon>
        <taxon>Cystobacterineae</taxon>
        <taxon>Myxococcaceae</taxon>
        <taxon>Myxococcus</taxon>
    </lineage>
</organism>